<dbReference type="AlphaFoldDB" id="A0A2H3AWR3"/>
<organism evidence="1 2">
    <name type="scientific">Armillaria solidipes</name>
    <dbReference type="NCBI Taxonomy" id="1076256"/>
    <lineage>
        <taxon>Eukaryota</taxon>
        <taxon>Fungi</taxon>
        <taxon>Dikarya</taxon>
        <taxon>Basidiomycota</taxon>
        <taxon>Agaricomycotina</taxon>
        <taxon>Agaricomycetes</taxon>
        <taxon>Agaricomycetidae</taxon>
        <taxon>Agaricales</taxon>
        <taxon>Marasmiineae</taxon>
        <taxon>Physalacriaceae</taxon>
        <taxon>Armillaria</taxon>
    </lineage>
</organism>
<proteinExistence type="predicted"/>
<dbReference type="EMBL" id="KZ293461">
    <property type="protein sequence ID" value="PBK63105.1"/>
    <property type="molecule type" value="Genomic_DNA"/>
</dbReference>
<evidence type="ECO:0000313" key="2">
    <source>
        <dbReference type="Proteomes" id="UP000218334"/>
    </source>
</evidence>
<dbReference type="Proteomes" id="UP000218334">
    <property type="component" value="Unassembled WGS sequence"/>
</dbReference>
<accession>A0A2H3AWR3</accession>
<gene>
    <name evidence="1" type="ORF">ARMSODRAFT_554181</name>
</gene>
<protein>
    <submittedName>
        <fullName evidence="1">Uncharacterized protein</fullName>
    </submittedName>
</protein>
<keyword evidence="2" id="KW-1185">Reference proteome</keyword>
<reference evidence="2" key="1">
    <citation type="journal article" date="2017" name="Nat. Ecol. Evol.">
        <title>Genome expansion and lineage-specific genetic innovations in the forest pathogenic fungi Armillaria.</title>
        <authorList>
            <person name="Sipos G."/>
            <person name="Prasanna A.N."/>
            <person name="Walter M.C."/>
            <person name="O'Connor E."/>
            <person name="Balint B."/>
            <person name="Krizsan K."/>
            <person name="Kiss B."/>
            <person name="Hess J."/>
            <person name="Varga T."/>
            <person name="Slot J."/>
            <person name="Riley R."/>
            <person name="Boka B."/>
            <person name="Rigling D."/>
            <person name="Barry K."/>
            <person name="Lee J."/>
            <person name="Mihaltcheva S."/>
            <person name="LaButti K."/>
            <person name="Lipzen A."/>
            <person name="Waldron R."/>
            <person name="Moloney N.M."/>
            <person name="Sperisen C."/>
            <person name="Kredics L."/>
            <person name="Vagvoelgyi C."/>
            <person name="Patrignani A."/>
            <person name="Fitzpatrick D."/>
            <person name="Nagy I."/>
            <person name="Doyle S."/>
            <person name="Anderson J.B."/>
            <person name="Grigoriev I.V."/>
            <person name="Gueldener U."/>
            <person name="Muensterkoetter M."/>
            <person name="Nagy L.G."/>
        </authorList>
    </citation>
    <scope>NUCLEOTIDE SEQUENCE [LARGE SCALE GENOMIC DNA]</scope>
    <source>
        <strain evidence="2">28-4</strain>
    </source>
</reference>
<evidence type="ECO:0000313" key="1">
    <source>
        <dbReference type="EMBL" id="PBK63105.1"/>
    </source>
</evidence>
<sequence>MPEIRPHMFPPSHPQLCMSLKQPLPSSEASLLPTHVVVATVVGPLLEFWACVWPTPPDDIGFSILLWFGVISLLDHH</sequence>
<name>A0A2H3AWR3_9AGAR</name>